<name>A0A922SMX1_SPOEX</name>
<accession>A0A922SMX1</accession>
<comment type="caution">
    <text evidence="2">The sequence shown here is derived from an EMBL/GenBank/DDBJ whole genome shotgun (WGS) entry which is preliminary data.</text>
</comment>
<keyword evidence="1" id="KW-0472">Membrane</keyword>
<proteinExistence type="predicted"/>
<feature type="transmembrane region" description="Helical" evidence="1">
    <location>
        <begin position="15"/>
        <end position="42"/>
    </location>
</feature>
<organism evidence="2 3">
    <name type="scientific">Spodoptera exigua</name>
    <name type="common">Beet armyworm</name>
    <name type="synonym">Noctua fulgens</name>
    <dbReference type="NCBI Taxonomy" id="7107"/>
    <lineage>
        <taxon>Eukaryota</taxon>
        <taxon>Metazoa</taxon>
        <taxon>Ecdysozoa</taxon>
        <taxon>Arthropoda</taxon>
        <taxon>Hexapoda</taxon>
        <taxon>Insecta</taxon>
        <taxon>Pterygota</taxon>
        <taxon>Neoptera</taxon>
        <taxon>Endopterygota</taxon>
        <taxon>Lepidoptera</taxon>
        <taxon>Glossata</taxon>
        <taxon>Ditrysia</taxon>
        <taxon>Noctuoidea</taxon>
        <taxon>Noctuidae</taxon>
        <taxon>Amphipyrinae</taxon>
        <taxon>Spodoptera</taxon>
    </lineage>
</organism>
<keyword evidence="1" id="KW-0812">Transmembrane</keyword>
<dbReference type="Proteomes" id="UP000814243">
    <property type="component" value="Unassembled WGS sequence"/>
</dbReference>
<dbReference type="AlphaFoldDB" id="A0A922SMX1"/>
<evidence type="ECO:0000256" key="1">
    <source>
        <dbReference type="SAM" id="Phobius"/>
    </source>
</evidence>
<feature type="transmembrane region" description="Helical" evidence="1">
    <location>
        <begin position="54"/>
        <end position="73"/>
    </location>
</feature>
<reference evidence="2" key="1">
    <citation type="journal article" date="2021" name="G3 (Bethesda)">
        <title>Genome and transcriptome analysis of the beet armyworm Spodoptera exigua reveals targets for pest control. .</title>
        <authorList>
            <person name="Simon S."/>
            <person name="Breeschoten T."/>
            <person name="Jansen H.J."/>
            <person name="Dirks R.P."/>
            <person name="Schranz M.E."/>
            <person name="Ros V.I.D."/>
        </authorList>
    </citation>
    <scope>NUCLEOTIDE SEQUENCE</scope>
    <source>
        <strain evidence="2">TB_SE_WUR_2020</strain>
    </source>
</reference>
<evidence type="ECO:0000313" key="2">
    <source>
        <dbReference type="EMBL" id="KAH9644387.1"/>
    </source>
</evidence>
<keyword evidence="1" id="KW-1133">Transmembrane helix</keyword>
<dbReference type="EMBL" id="JACEFF010000086">
    <property type="protein sequence ID" value="KAH9644387.1"/>
    <property type="molecule type" value="Genomic_DNA"/>
</dbReference>
<evidence type="ECO:0000313" key="3">
    <source>
        <dbReference type="Proteomes" id="UP000814243"/>
    </source>
</evidence>
<gene>
    <name evidence="2" type="ORF">HF086_006415</name>
</gene>
<sequence length="182" mass="21223">MQSIHEDIKPTGVHYFIVLNWVVVTIFILIVASAFILVGICVRYYDNFKTVCEILMISFEVDFIYSIRILILLNKYVGHWIKEIGLMSNDREDDEVYCKKKFATYQNILEAFNVYKVLYEVLVSLSVIVEGQEKLCVDVIRENRKFCKLTACGLFHVDAKLPLSFLEYFTSYAIVLIQFAFL</sequence>
<protein>
    <submittedName>
        <fullName evidence="2">Uncharacterized protein</fullName>
    </submittedName>
</protein>